<accession>A0A218XWT1</accession>
<dbReference type="EMBL" id="MTKT01000785">
    <property type="protein sequence ID" value="OWM88971.1"/>
    <property type="molecule type" value="Genomic_DNA"/>
</dbReference>
<organism evidence="2 3">
    <name type="scientific">Punica granatum</name>
    <name type="common">Pomegranate</name>
    <dbReference type="NCBI Taxonomy" id="22663"/>
    <lineage>
        <taxon>Eukaryota</taxon>
        <taxon>Viridiplantae</taxon>
        <taxon>Streptophyta</taxon>
        <taxon>Embryophyta</taxon>
        <taxon>Tracheophyta</taxon>
        <taxon>Spermatophyta</taxon>
        <taxon>Magnoliopsida</taxon>
        <taxon>eudicotyledons</taxon>
        <taxon>Gunneridae</taxon>
        <taxon>Pentapetalae</taxon>
        <taxon>rosids</taxon>
        <taxon>malvids</taxon>
        <taxon>Myrtales</taxon>
        <taxon>Lythraceae</taxon>
        <taxon>Punica</taxon>
    </lineage>
</organism>
<feature type="compositionally biased region" description="Basic and acidic residues" evidence="1">
    <location>
        <begin position="41"/>
        <end position="58"/>
    </location>
</feature>
<feature type="compositionally biased region" description="Polar residues" evidence="1">
    <location>
        <begin position="59"/>
        <end position="77"/>
    </location>
</feature>
<feature type="region of interest" description="Disordered" evidence="1">
    <location>
        <begin position="24"/>
        <end position="112"/>
    </location>
</feature>
<protein>
    <submittedName>
        <fullName evidence="2">Uncharacterized protein</fullName>
    </submittedName>
</protein>
<dbReference type="AlphaFoldDB" id="A0A218XWT1"/>
<gene>
    <name evidence="2" type="ORF">CDL15_Pgr020925</name>
</gene>
<evidence type="ECO:0000313" key="3">
    <source>
        <dbReference type="Proteomes" id="UP000197138"/>
    </source>
</evidence>
<dbReference type="Proteomes" id="UP000197138">
    <property type="component" value="Unassembled WGS sequence"/>
</dbReference>
<evidence type="ECO:0000313" key="2">
    <source>
        <dbReference type="EMBL" id="OWM88971.1"/>
    </source>
</evidence>
<evidence type="ECO:0000256" key="1">
    <source>
        <dbReference type="SAM" id="MobiDB-lite"/>
    </source>
</evidence>
<proteinExistence type="predicted"/>
<name>A0A218XWT1_PUNGR</name>
<comment type="caution">
    <text evidence="2">The sequence shown here is derived from an EMBL/GenBank/DDBJ whole genome shotgun (WGS) entry which is preliminary data.</text>
</comment>
<reference evidence="3" key="1">
    <citation type="journal article" date="2017" name="Plant J.">
        <title>The pomegranate (Punica granatum L.) genome and the genomics of punicalagin biosynthesis.</title>
        <authorList>
            <person name="Qin G."/>
            <person name="Xu C."/>
            <person name="Ming R."/>
            <person name="Tang H."/>
            <person name="Guyot R."/>
            <person name="Kramer E.M."/>
            <person name="Hu Y."/>
            <person name="Yi X."/>
            <person name="Qi Y."/>
            <person name="Xu X."/>
            <person name="Gao Z."/>
            <person name="Pan H."/>
            <person name="Jian J."/>
            <person name="Tian Y."/>
            <person name="Yue Z."/>
            <person name="Xu Y."/>
        </authorList>
    </citation>
    <scope>NUCLEOTIDE SEQUENCE [LARGE SCALE GENOMIC DNA]</scope>
    <source>
        <strain evidence="3">cv. Dabenzi</strain>
    </source>
</reference>
<sequence length="142" mass="16194">MPRVMRTSGTHQAFRGQNNMQYARIRTPLNLNNGSRYKKKSQNDTDFNLKGEVIKEVRMSTTRCEQQSEENTTTSDSIVEPDDSAISREDREGSATMPPYDASDPEDPFNDISLPKNNYKTHSLFVSLFPKTATERLKVCKL</sequence>